<gene>
    <name evidence="2" type="ORF">DPMN_098348</name>
</gene>
<dbReference type="InterPro" id="IPR002589">
    <property type="entry name" value="Macro_dom"/>
</dbReference>
<dbReference type="AlphaFoldDB" id="A0A9D4R5K2"/>
<organism evidence="2 3">
    <name type="scientific">Dreissena polymorpha</name>
    <name type="common">Zebra mussel</name>
    <name type="synonym">Mytilus polymorpha</name>
    <dbReference type="NCBI Taxonomy" id="45954"/>
    <lineage>
        <taxon>Eukaryota</taxon>
        <taxon>Metazoa</taxon>
        <taxon>Spiralia</taxon>
        <taxon>Lophotrochozoa</taxon>
        <taxon>Mollusca</taxon>
        <taxon>Bivalvia</taxon>
        <taxon>Autobranchia</taxon>
        <taxon>Heteroconchia</taxon>
        <taxon>Euheterodonta</taxon>
        <taxon>Imparidentia</taxon>
        <taxon>Neoheterodontei</taxon>
        <taxon>Myida</taxon>
        <taxon>Dreissenoidea</taxon>
        <taxon>Dreissenidae</taxon>
        <taxon>Dreissena</taxon>
    </lineage>
</organism>
<protein>
    <recommendedName>
        <fullName evidence="1">Macro domain-containing protein</fullName>
    </recommendedName>
</protein>
<evidence type="ECO:0000313" key="3">
    <source>
        <dbReference type="Proteomes" id="UP000828390"/>
    </source>
</evidence>
<dbReference type="Proteomes" id="UP000828390">
    <property type="component" value="Unassembled WGS sequence"/>
</dbReference>
<dbReference type="Pfam" id="PF01661">
    <property type="entry name" value="Macro"/>
    <property type="match status" value="1"/>
</dbReference>
<proteinExistence type="predicted"/>
<dbReference type="EMBL" id="JAIWYP010000003">
    <property type="protein sequence ID" value="KAH3855779.1"/>
    <property type="molecule type" value="Genomic_DNA"/>
</dbReference>
<sequence length="289" mass="33017">MCSISFIGGSVDFVLTDVEDTCVKYFNFLMQDRCAWIYDETNKTIQVFPPEDDCQLFLKDVFSHFKNRSNIEIVMDCDQTIVEEFLNGTKIRKLYKYYEIETQTNMCCVTAFSSVSEDLRMLQHECESFVTRRKELAMYSDEVKNDIMIPGEKLETFCLASKHSMCVSAGYIFDFDGPDVGIVNPVVVRKSGEIHSKGVLFHLFEEKGGQKYKDSLKEHRATTSSCIVTRGGSLQAKIIHPTRPIDDKKMMETNIFINICDCLSAALSNKLGRIVFPLMYSGMVILKHK</sequence>
<accession>A0A9D4R5K2</accession>
<evidence type="ECO:0000259" key="1">
    <source>
        <dbReference type="Pfam" id="PF01661"/>
    </source>
</evidence>
<feature type="domain" description="Macro" evidence="1">
    <location>
        <begin position="207"/>
        <end position="284"/>
    </location>
</feature>
<name>A0A9D4R5K2_DREPO</name>
<dbReference type="InterPro" id="IPR043472">
    <property type="entry name" value="Macro_dom-like"/>
</dbReference>
<dbReference type="SUPFAM" id="SSF52949">
    <property type="entry name" value="Macro domain-like"/>
    <property type="match status" value="1"/>
</dbReference>
<reference evidence="2" key="1">
    <citation type="journal article" date="2019" name="bioRxiv">
        <title>The Genome of the Zebra Mussel, Dreissena polymorpha: A Resource for Invasive Species Research.</title>
        <authorList>
            <person name="McCartney M.A."/>
            <person name="Auch B."/>
            <person name="Kono T."/>
            <person name="Mallez S."/>
            <person name="Zhang Y."/>
            <person name="Obille A."/>
            <person name="Becker A."/>
            <person name="Abrahante J.E."/>
            <person name="Garbe J."/>
            <person name="Badalamenti J.P."/>
            <person name="Herman A."/>
            <person name="Mangelson H."/>
            <person name="Liachko I."/>
            <person name="Sullivan S."/>
            <person name="Sone E.D."/>
            <person name="Koren S."/>
            <person name="Silverstein K.A.T."/>
            <person name="Beckman K.B."/>
            <person name="Gohl D.M."/>
        </authorList>
    </citation>
    <scope>NUCLEOTIDE SEQUENCE</scope>
    <source>
        <strain evidence="2">Duluth1</strain>
        <tissue evidence="2">Whole animal</tissue>
    </source>
</reference>
<evidence type="ECO:0000313" key="2">
    <source>
        <dbReference type="EMBL" id="KAH3855779.1"/>
    </source>
</evidence>
<dbReference type="Gene3D" id="3.40.220.10">
    <property type="entry name" value="Leucine Aminopeptidase, subunit E, domain 1"/>
    <property type="match status" value="1"/>
</dbReference>
<reference evidence="2" key="2">
    <citation type="submission" date="2020-11" db="EMBL/GenBank/DDBJ databases">
        <authorList>
            <person name="McCartney M.A."/>
            <person name="Auch B."/>
            <person name="Kono T."/>
            <person name="Mallez S."/>
            <person name="Becker A."/>
            <person name="Gohl D.M."/>
            <person name="Silverstein K.A.T."/>
            <person name="Koren S."/>
            <person name="Bechman K.B."/>
            <person name="Herman A."/>
            <person name="Abrahante J.E."/>
            <person name="Garbe J."/>
        </authorList>
    </citation>
    <scope>NUCLEOTIDE SEQUENCE</scope>
    <source>
        <strain evidence="2">Duluth1</strain>
        <tissue evidence="2">Whole animal</tissue>
    </source>
</reference>
<keyword evidence="3" id="KW-1185">Reference proteome</keyword>
<comment type="caution">
    <text evidence="2">The sequence shown here is derived from an EMBL/GenBank/DDBJ whole genome shotgun (WGS) entry which is preliminary data.</text>
</comment>